<organism evidence="2 3">
    <name type="scientific">Burkholderia anthina</name>
    <dbReference type="NCBI Taxonomy" id="179879"/>
    <lineage>
        <taxon>Bacteria</taxon>
        <taxon>Pseudomonadati</taxon>
        <taxon>Pseudomonadota</taxon>
        <taxon>Betaproteobacteria</taxon>
        <taxon>Burkholderiales</taxon>
        <taxon>Burkholderiaceae</taxon>
        <taxon>Burkholderia</taxon>
        <taxon>Burkholderia cepacia complex</taxon>
    </lineage>
</organism>
<proteinExistence type="predicted"/>
<name>A0A6P2GAW4_9BURK</name>
<evidence type="ECO:0000313" key="3">
    <source>
        <dbReference type="Proteomes" id="UP000494201"/>
    </source>
</evidence>
<reference evidence="2 3" key="1">
    <citation type="submission" date="2019-09" db="EMBL/GenBank/DDBJ databases">
        <authorList>
            <person name="Depoorter E."/>
        </authorList>
    </citation>
    <scope>NUCLEOTIDE SEQUENCE [LARGE SCALE GENOMIC DNA]</scope>
    <source>
        <strain evidence="2">LMG 20980</strain>
    </source>
</reference>
<evidence type="ECO:0000313" key="2">
    <source>
        <dbReference type="EMBL" id="VVU50798.1"/>
    </source>
</evidence>
<accession>A0A6P2GAW4</accession>
<feature type="compositionally biased region" description="Low complexity" evidence="1">
    <location>
        <begin position="173"/>
        <end position="183"/>
    </location>
</feature>
<dbReference type="AlphaFoldDB" id="A0A6P2GAW4"/>
<gene>
    <name evidence="2" type="ORF">BAN20980_03518</name>
</gene>
<feature type="compositionally biased region" description="Basic residues" evidence="1">
    <location>
        <begin position="184"/>
        <end position="193"/>
    </location>
</feature>
<dbReference type="Proteomes" id="UP000494201">
    <property type="component" value="Unassembled WGS sequence"/>
</dbReference>
<evidence type="ECO:0000256" key="1">
    <source>
        <dbReference type="SAM" id="MobiDB-lite"/>
    </source>
</evidence>
<feature type="region of interest" description="Disordered" evidence="1">
    <location>
        <begin position="135"/>
        <end position="210"/>
    </location>
</feature>
<dbReference type="EMBL" id="CABVLY010000013">
    <property type="protein sequence ID" value="VVU50798.1"/>
    <property type="molecule type" value="Genomic_DNA"/>
</dbReference>
<sequence>MLTRVLRPSSWPVCMGQRTREWMPRRHAASSPCCAAGCGGFRWNVRASNHAGPAPVCKPELPAAPVALSDTARHEPSWKEPPMSARAAWASASERAHVSQLALELRALHVTHVRKAELAERVAARLRIERVPRSAGLQRACGRRTKGRSSGDPHAYAESTGTRTPVRRRPASHADAAPASRAVAARRVRRTIAHARSDNRRTPRRRYRAR</sequence>
<protein>
    <submittedName>
        <fullName evidence="2">Uncharacterized protein</fullName>
    </submittedName>
</protein>